<protein>
    <submittedName>
        <fullName evidence="1">CaiB/BaiF CoA transferase family protein</fullName>
    </submittedName>
</protein>
<organism evidence="1 2">
    <name type="scientific">Candidimonas humi</name>
    <dbReference type="NCBI Taxonomy" id="683355"/>
    <lineage>
        <taxon>Bacteria</taxon>
        <taxon>Pseudomonadati</taxon>
        <taxon>Pseudomonadota</taxon>
        <taxon>Betaproteobacteria</taxon>
        <taxon>Burkholderiales</taxon>
        <taxon>Alcaligenaceae</taxon>
        <taxon>Candidimonas</taxon>
    </lineage>
</organism>
<dbReference type="RefSeq" id="WP_217965344.1">
    <property type="nucleotide sequence ID" value="NZ_JAHTBN010000006.1"/>
</dbReference>
<reference evidence="2" key="1">
    <citation type="journal article" date="2019" name="Int. J. Syst. Evol. Microbiol.">
        <title>The Global Catalogue of Microorganisms (GCM) 10K type strain sequencing project: providing services to taxonomists for standard genome sequencing and annotation.</title>
        <authorList>
            <consortium name="The Broad Institute Genomics Platform"/>
            <consortium name="The Broad Institute Genome Sequencing Center for Infectious Disease"/>
            <person name="Wu L."/>
            <person name="Ma J."/>
        </authorList>
    </citation>
    <scope>NUCLEOTIDE SEQUENCE [LARGE SCALE GENOMIC DNA]</scope>
    <source>
        <strain evidence="2">LMG 24813</strain>
    </source>
</reference>
<keyword evidence="2" id="KW-1185">Reference proteome</keyword>
<comment type="caution">
    <text evidence="1">The sequence shown here is derived from an EMBL/GenBank/DDBJ whole genome shotgun (WGS) entry which is preliminary data.</text>
</comment>
<accession>A0ABV8P3L9</accession>
<dbReference type="EMBL" id="JBHSBV010000007">
    <property type="protein sequence ID" value="MFC4202922.1"/>
    <property type="molecule type" value="Genomic_DNA"/>
</dbReference>
<dbReference type="Proteomes" id="UP001595848">
    <property type="component" value="Unassembled WGS sequence"/>
</dbReference>
<dbReference type="Pfam" id="PF02515">
    <property type="entry name" value="CoA_transf_3"/>
    <property type="match status" value="1"/>
</dbReference>
<proteinExistence type="predicted"/>
<gene>
    <name evidence="1" type="ORF">ACFOY1_18380</name>
</gene>
<dbReference type="PANTHER" id="PTHR48207:SF3">
    <property type="entry name" value="SUCCINATE--HYDROXYMETHYLGLUTARATE COA-TRANSFERASE"/>
    <property type="match status" value="1"/>
</dbReference>
<keyword evidence="1" id="KW-0808">Transferase</keyword>
<evidence type="ECO:0000313" key="2">
    <source>
        <dbReference type="Proteomes" id="UP001595848"/>
    </source>
</evidence>
<dbReference type="PANTHER" id="PTHR48207">
    <property type="entry name" value="SUCCINATE--HYDROXYMETHYLGLUTARATE COA-TRANSFERASE"/>
    <property type="match status" value="1"/>
</dbReference>
<name>A0ABV8P3L9_9BURK</name>
<dbReference type="GO" id="GO:0016740">
    <property type="term" value="F:transferase activity"/>
    <property type="evidence" value="ECO:0007669"/>
    <property type="project" value="UniProtKB-KW"/>
</dbReference>
<sequence>MDQPATTGKPLSGIRVVDFTRFFAGPYCAQLLGDLGAEVIKLELPGTGDPLRLQGPPFFAGNGITWYATNRNKRSITIDLQKPEGQEVARDLCLKADVVLENFRPNVLKKFGLDYETLSKESPKLIYASISGFGPDGPDADLGAFDLTIQALGGYMAITGDRDGAPIKLGTSAFDMLAGMNCQSAILAALFQRASSGAGQKVETSLLESEVAFLANAALEYLITGKEPQKWGSEHAQQVPYKAFKTSDGWAVIGAGFQNFYEAFVKILGCPELATDPRFKEMNGRVTHRDELYALLDAEVLKFTTADIIAKLEAARVPCAPVNNMAQVFGHRQVKHRKLEMDLNHPSYGKVPTLGPAACYSSFDITEGWTAPPVLGEHTDAILKEWLGYGEDRISSLHESKTL</sequence>
<dbReference type="InterPro" id="IPR050483">
    <property type="entry name" value="CoA-transferase_III_domain"/>
</dbReference>
<evidence type="ECO:0000313" key="1">
    <source>
        <dbReference type="EMBL" id="MFC4202922.1"/>
    </source>
</evidence>
<dbReference type="InterPro" id="IPR003673">
    <property type="entry name" value="CoA-Trfase_fam_III"/>
</dbReference>